<evidence type="ECO:0000313" key="2">
    <source>
        <dbReference type="Proteomes" id="UP001299596"/>
    </source>
</evidence>
<name>A0ABU5XMA6_9MYCO</name>
<reference evidence="1 2" key="1">
    <citation type="submission" date="2023-12" db="EMBL/GenBank/DDBJ databases">
        <title>Description of new species of Mycobacterium terrae complex isolated from sewage at the Sao Paulo Zoological Park Foundation in Brazil.</title>
        <authorList>
            <person name="Romagnoli C.L."/>
            <person name="Conceicao E.C."/>
            <person name="Machado E."/>
            <person name="Barreto L.B.P.F."/>
            <person name="Sharma A."/>
            <person name="Silva N.M."/>
            <person name="Marques L.E."/>
            <person name="Juliana M.A."/>
            <person name="Lourenco M.C.S."/>
            <person name="Digiampietri L.A."/>
            <person name="Suffys P.N."/>
            <person name="Viana-Niero C."/>
        </authorList>
    </citation>
    <scope>NUCLEOTIDE SEQUENCE [LARGE SCALE GENOMIC DNA]</scope>
    <source>
        <strain evidence="1 2">MYC098</strain>
    </source>
</reference>
<accession>A0ABU5XMA6</accession>
<dbReference type="Proteomes" id="UP001299596">
    <property type="component" value="Unassembled WGS sequence"/>
</dbReference>
<dbReference type="EMBL" id="JAYJJR010000016">
    <property type="protein sequence ID" value="MEB3023334.1"/>
    <property type="molecule type" value="Genomic_DNA"/>
</dbReference>
<sequence length="107" mass="11751">MVQIDTNAVRAAVDERDLALEPENQHLQSAVQQRFPEVFDAWVKGGDVDPYGTLTDDDRTFTPDGVELSVEQLRDVQSANCHTIRQAVERVTGIDPSSSDGIAALQL</sequence>
<organism evidence="1 2">
    <name type="scientific">[Mycobacterium] crassicus</name>
    <dbReference type="NCBI Taxonomy" id="2872309"/>
    <lineage>
        <taxon>Bacteria</taxon>
        <taxon>Bacillati</taxon>
        <taxon>Actinomycetota</taxon>
        <taxon>Actinomycetes</taxon>
        <taxon>Mycobacteriales</taxon>
        <taxon>Mycobacteriaceae</taxon>
        <taxon>Mycolicibacter</taxon>
    </lineage>
</organism>
<keyword evidence="2" id="KW-1185">Reference proteome</keyword>
<proteinExistence type="predicted"/>
<evidence type="ECO:0000313" key="1">
    <source>
        <dbReference type="EMBL" id="MEB3023334.1"/>
    </source>
</evidence>
<protein>
    <recommendedName>
        <fullName evidence="3">HNH endonuclease</fullName>
    </recommendedName>
</protein>
<gene>
    <name evidence="1" type="ORF">K6T79_20020</name>
</gene>
<evidence type="ECO:0008006" key="3">
    <source>
        <dbReference type="Google" id="ProtNLM"/>
    </source>
</evidence>
<comment type="caution">
    <text evidence="1">The sequence shown here is derived from an EMBL/GenBank/DDBJ whole genome shotgun (WGS) entry which is preliminary data.</text>
</comment>
<dbReference type="RefSeq" id="WP_329780586.1">
    <property type="nucleotide sequence ID" value="NZ_JAYJJR010000016.1"/>
</dbReference>